<feature type="transmembrane region" description="Helical" evidence="1">
    <location>
        <begin position="48"/>
        <end position="74"/>
    </location>
</feature>
<reference evidence="3" key="1">
    <citation type="submission" date="2011-05" db="EMBL/GenBank/DDBJ databases">
        <title>Insights into the evolution of the great apes provided by the gorilla genome.</title>
        <authorList>
            <person name="Scally A."/>
        </authorList>
    </citation>
    <scope>NUCLEOTIDE SEQUENCE [LARGE SCALE GENOMIC DNA]</scope>
</reference>
<dbReference type="InParanoid" id="A0A2I2YHZ8"/>
<dbReference type="EMBL" id="CABD030097401">
    <property type="status" value="NOT_ANNOTATED_CDS"/>
    <property type="molecule type" value="Genomic_DNA"/>
</dbReference>
<keyword evidence="1" id="KW-0472">Membrane</keyword>
<organism evidence="2 3">
    <name type="scientific">Gorilla gorilla gorilla</name>
    <name type="common">Western lowland gorilla</name>
    <dbReference type="NCBI Taxonomy" id="9595"/>
    <lineage>
        <taxon>Eukaryota</taxon>
        <taxon>Metazoa</taxon>
        <taxon>Chordata</taxon>
        <taxon>Craniata</taxon>
        <taxon>Vertebrata</taxon>
        <taxon>Euteleostomi</taxon>
        <taxon>Mammalia</taxon>
        <taxon>Eutheria</taxon>
        <taxon>Euarchontoglires</taxon>
        <taxon>Primates</taxon>
        <taxon>Haplorrhini</taxon>
        <taxon>Catarrhini</taxon>
        <taxon>Hominidae</taxon>
        <taxon>Gorilla</taxon>
    </lineage>
</organism>
<dbReference type="Ensembl" id="ENSGGOT00000057684.1">
    <property type="protein sequence ID" value="ENSGGOP00000034556.1"/>
    <property type="gene ID" value="ENSGGOG00000042892.1"/>
</dbReference>
<keyword evidence="1" id="KW-1133">Transmembrane helix</keyword>
<dbReference type="GeneTree" id="ENSGT00860000135755"/>
<proteinExistence type="predicted"/>
<name>A0A2I2YHZ8_GORGO</name>
<accession>A0A2I2YHZ8</accession>
<evidence type="ECO:0000313" key="3">
    <source>
        <dbReference type="Proteomes" id="UP000001519"/>
    </source>
</evidence>
<reference evidence="2 3" key="2">
    <citation type="journal article" date="2012" name="Nature">
        <title>Insights into hominid evolution from the gorilla genome sequence.</title>
        <authorList>
            <person name="Scally A."/>
            <person name="Dutheil J.Y."/>
            <person name="Hillier L.W."/>
            <person name="Jordan G.E."/>
            <person name="Goodhead I."/>
            <person name="Herrero J."/>
            <person name="Hobolth A."/>
            <person name="Lappalainen T."/>
            <person name="Mailund T."/>
            <person name="Marques-Bonet T."/>
            <person name="McCarthy S."/>
            <person name="Montgomery S.H."/>
            <person name="Schwalie P.C."/>
            <person name="Tang Y.A."/>
            <person name="Ward M.C."/>
            <person name="Xue Y."/>
            <person name="Yngvadottir B."/>
            <person name="Alkan C."/>
            <person name="Andersen L.N."/>
            <person name="Ayub Q."/>
            <person name="Ball E.V."/>
            <person name="Beal K."/>
            <person name="Bradley B.J."/>
            <person name="Chen Y."/>
            <person name="Clee C.M."/>
            <person name="Fitzgerald S."/>
            <person name="Graves T.A."/>
            <person name="Gu Y."/>
            <person name="Heath P."/>
            <person name="Heger A."/>
            <person name="Karakoc E."/>
            <person name="Kolb-Kokocinski A."/>
            <person name="Laird G.K."/>
            <person name="Lunter G."/>
            <person name="Meader S."/>
            <person name="Mort M."/>
            <person name="Mullikin J.C."/>
            <person name="Munch K."/>
            <person name="O'Connor T.D."/>
            <person name="Phillips A.D."/>
            <person name="Prado-Martinez J."/>
            <person name="Rogers A.S."/>
            <person name="Sajjadian S."/>
            <person name="Schmidt D."/>
            <person name="Shaw K."/>
            <person name="Simpson J.T."/>
            <person name="Stenson P.D."/>
            <person name="Turner D.J."/>
            <person name="Vigilant L."/>
            <person name="Vilella A.J."/>
            <person name="Whitener W."/>
            <person name="Zhu B."/>
            <person name="Cooper D.N."/>
            <person name="de Jong P."/>
            <person name="Dermitzakis E.T."/>
            <person name="Eichler E.E."/>
            <person name="Flicek P."/>
            <person name="Goldman N."/>
            <person name="Mundy N.I."/>
            <person name="Ning Z."/>
            <person name="Odom D.T."/>
            <person name="Ponting C.P."/>
            <person name="Quail M.A."/>
            <person name="Ryder O.A."/>
            <person name="Searle S.M."/>
            <person name="Warren W.C."/>
            <person name="Wilson R.K."/>
            <person name="Schierup M.H."/>
            <person name="Rogers J."/>
            <person name="Tyler-Smith C."/>
            <person name="Durbin R."/>
        </authorList>
    </citation>
    <scope>NUCLEOTIDE SEQUENCE [LARGE SCALE GENOMIC DNA]</scope>
</reference>
<reference evidence="2" key="4">
    <citation type="submission" date="2025-09" db="UniProtKB">
        <authorList>
            <consortium name="Ensembl"/>
        </authorList>
    </citation>
    <scope>IDENTIFICATION</scope>
</reference>
<dbReference type="OMA" id="SIFHNRQ"/>
<keyword evidence="3" id="KW-1185">Reference proteome</keyword>
<keyword evidence="1" id="KW-0812">Transmembrane</keyword>
<sequence>MKEEWVKCWKSVKLSEKQVGVHYATFTILCILKIFPDKKSFYKIEVPLNLSVFTAFVFWKLPSFVIFGIPISIFHNRQFEQPHHSSIRTVWGGFQNLLFPLPISQII</sequence>
<evidence type="ECO:0000256" key="1">
    <source>
        <dbReference type="SAM" id="Phobius"/>
    </source>
</evidence>
<protein>
    <submittedName>
        <fullName evidence="2">Uncharacterized protein</fullName>
    </submittedName>
</protein>
<reference evidence="2" key="3">
    <citation type="submission" date="2025-08" db="UniProtKB">
        <authorList>
            <consortium name="Ensembl"/>
        </authorList>
    </citation>
    <scope>IDENTIFICATION</scope>
</reference>
<evidence type="ECO:0000313" key="2">
    <source>
        <dbReference type="Ensembl" id="ENSGGOP00000034556.1"/>
    </source>
</evidence>
<dbReference type="Proteomes" id="UP000001519">
    <property type="component" value="Chromosome 15"/>
</dbReference>
<dbReference type="AlphaFoldDB" id="A0A2I2YHZ8"/>
<feature type="transmembrane region" description="Helical" evidence="1">
    <location>
        <begin position="20"/>
        <end position="36"/>
    </location>
</feature>